<dbReference type="GO" id="GO:0016747">
    <property type="term" value="F:acyltransferase activity, transferring groups other than amino-acyl groups"/>
    <property type="evidence" value="ECO:0007669"/>
    <property type="project" value="InterPro"/>
</dbReference>
<dbReference type="STRING" id="1547922.ISF6_1078"/>
<dbReference type="EMBL" id="BBYR01000002">
    <property type="protein sequence ID" value="GAP33823.1"/>
    <property type="molecule type" value="Genomic_DNA"/>
</dbReference>
<dbReference type="PROSITE" id="PS51186">
    <property type="entry name" value="GNAT"/>
    <property type="match status" value="1"/>
</dbReference>
<dbReference type="Gene3D" id="3.40.630.30">
    <property type="match status" value="1"/>
</dbReference>
<accession>A0A0K8NTY3</accession>
<proteinExistence type="predicted"/>
<dbReference type="CDD" id="cd04301">
    <property type="entry name" value="NAT_SF"/>
    <property type="match status" value="1"/>
</dbReference>
<dbReference type="Pfam" id="PF00583">
    <property type="entry name" value="Acetyltransf_1"/>
    <property type="match status" value="1"/>
</dbReference>
<dbReference type="OrthoDB" id="5459937at2"/>
<dbReference type="PANTHER" id="PTHR43072:SF8">
    <property type="entry name" value="ACYLTRANSFERASE FABY-RELATED"/>
    <property type="match status" value="1"/>
</dbReference>
<evidence type="ECO:0000313" key="3">
    <source>
        <dbReference type="EMBL" id="GAP33823.1"/>
    </source>
</evidence>
<dbReference type="SUPFAM" id="SSF55729">
    <property type="entry name" value="Acyl-CoA N-acyltransferases (Nat)"/>
    <property type="match status" value="1"/>
</dbReference>
<evidence type="ECO:0000313" key="4">
    <source>
        <dbReference type="Proteomes" id="UP000037660"/>
    </source>
</evidence>
<protein>
    <submittedName>
        <fullName evidence="3">GCN5-related N-acetyltransferase</fullName>
    </submittedName>
</protein>
<dbReference type="AlphaFoldDB" id="A0A0K8NTY3"/>
<evidence type="ECO:0000259" key="2">
    <source>
        <dbReference type="PROSITE" id="PS51186"/>
    </source>
</evidence>
<keyword evidence="3" id="KW-0808">Transferase</keyword>
<dbReference type="RefSeq" id="WP_054017978.1">
    <property type="nucleotide sequence ID" value="NZ_BBYR01000002.1"/>
</dbReference>
<keyword evidence="4" id="KW-1185">Reference proteome</keyword>
<feature type="region of interest" description="Disordered" evidence="1">
    <location>
        <begin position="172"/>
        <end position="191"/>
    </location>
</feature>
<organism evidence="3 4">
    <name type="scientific">Piscinibacter sakaiensis</name>
    <name type="common">Ideonella sakaiensis</name>
    <dbReference type="NCBI Taxonomy" id="1547922"/>
    <lineage>
        <taxon>Bacteria</taxon>
        <taxon>Pseudomonadati</taxon>
        <taxon>Pseudomonadota</taxon>
        <taxon>Betaproteobacteria</taxon>
        <taxon>Burkholderiales</taxon>
        <taxon>Sphaerotilaceae</taxon>
        <taxon>Piscinibacter</taxon>
    </lineage>
</organism>
<dbReference type="InterPro" id="IPR016181">
    <property type="entry name" value="Acyl_CoA_acyltransferase"/>
</dbReference>
<dbReference type="PANTHER" id="PTHR43072">
    <property type="entry name" value="N-ACETYLTRANSFERASE"/>
    <property type="match status" value="1"/>
</dbReference>
<evidence type="ECO:0000256" key="1">
    <source>
        <dbReference type="SAM" id="MobiDB-lite"/>
    </source>
</evidence>
<gene>
    <name evidence="3" type="ORF">ISF6_1078</name>
</gene>
<name>A0A0K8NTY3_PISS1</name>
<reference evidence="4" key="1">
    <citation type="submission" date="2015-07" db="EMBL/GenBank/DDBJ databases">
        <title>Discovery of a poly(ethylene terephthalate assimilation.</title>
        <authorList>
            <person name="Yoshida S."/>
            <person name="Hiraga K."/>
            <person name="Takehana T."/>
            <person name="Taniguchi I."/>
            <person name="Yamaji H."/>
            <person name="Maeda Y."/>
            <person name="Toyohara K."/>
            <person name="Miyamoto K."/>
            <person name="Kimura Y."/>
            <person name="Oda K."/>
        </authorList>
    </citation>
    <scope>NUCLEOTIDE SEQUENCE [LARGE SCALE GENOMIC DNA]</scope>
    <source>
        <strain evidence="4">NBRC 110686 / TISTR 2288 / 201-F6</strain>
    </source>
</reference>
<dbReference type="Proteomes" id="UP000037660">
    <property type="component" value="Unassembled WGS sequence"/>
</dbReference>
<reference evidence="3 4" key="2">
    <citation type="journal article" date="2016" name="Science">
        <title>A bacterium that degrades and assimilates poly(ethylene terephthalate).</title>
        <authorList>
            <person name="Yoshida S."/>
            <person name="Hiraga K."/>
            <person name="Takehana T."/>
            <person name="Taniguchi I."/>
            <person name="Yamaji H."/>
            <person name="Maeda Y."/>
            <person name="Toyohara K."/>
            <person name="Miyamoto K."/>
            <person name="Kimura Y."/>
            <person name="Oda K."/>
        </authorList>
    </citation>
    <scope>NUCLEOTIDE SEQUENCE [LARGE SCALE GENOMIC DNA]</scope>
    <source>
        <strain evidence="4">NBRC 110686 / TISTR 2288 / 201-F6</strain>
    </source>
</reference>
<feature type="domain" description="N-acetyltransferase" evidence="2">
    <location>
        <begin position="7"/>
        <end position="170"/>
    </location>
</feature>
<sequence length="191" mass="20542">MPADVPLLIRPSTSADLDALQAIYAWHVANGTGTFELEAPDRAEMARRRDDVLAKDLPWLVAERAGEVLGYAYANHFRPRRAYRFCVEDSIYLAPQARGQGLGRLLLAELVGQCEARGARQMLAVIGDAENAGSIGVHRRLGFEHTGVLKAAGWKFGRWLDVVLMQRSLGTGAADAPADGDEAAATATTAA</sequence>
<dbReference type="InterPro" id="IPR000182">
    <property type="entry name" value="GNAT_dom"/>
</dbReference>
<comment type="caution">
    <text evidence="3">The sequence shown here is derived from an EMBL/GenBank/DDBJ whole genome shotgun (WGS) entry which is preliminary data.</text>
</comment>